<protein>
    <submittedName>
        <fullName evidence="3">FAD/NAD-binding domain-containing protein</fullName>
    </submittedName>
</protein>
<keyword evidence="4" id="KW-1185">Reference proteome</keyword>
<dbReference type="EMBL" id="JADCUA010000033">
    <property type="protein sequence ID" value="KAH9830110.1"/>
    <property type="molecule type" value="Genomic_DNA"/>
</dbReference>
<dbReference type="GeneID" id="71998900"/>
<feature type="region of interest" description="Disordered" evidence="2">
    <location>
        <begin position="154"/>
        <end position="177"/>
    </location>
</feature>
<accession>A0ABQ8K0J9</accession>
<dbReference type="PANTHER" id="PTHR42877">
    <property type="entry name" value="L-ORNITHINE N(5)-MONOOXYGENASE-RELATED"/>
    <property type="match status" value="1"/>
</dbReference>
<name>A0ABQ8K0J9_9APHY</name>
<evidence type="ECO:0000313" key="4">
    <source>
        <dbReference type="Proteomes" id="UP000814176"/>
    </source>
</evidence>
<organism evidence="3 4">
    <name type="scientific">Rhodofomes roseus</name>
    <dbReference type="NCBI Taxonomy" id="34475"/>
    <lineage>
        <taxon>Eukaryota</taxon>
        <taxon>Fungi</taxon>
        <taxon>Dikarya</taxon>
        <taxon>Basidiomycota</taxon>
        <taxon>Agaricomycotina</taxon>
        <taxon>Agaricomycetes</taxon>
        <taxon>Polyporales</taxon>
        <taxon>Rhodofomes</taxon>
    </lineage>
</organism>
<comment type="similarity">
    <text evidence="1">Belongs to the FAD-binding monooxygenase family.</text>
</comment>
<evidence type="ECO:0000256" key="2">
    <source>
        <dbReference type="SAM" id="MobiDB-lite"/>
    </source>
</evidence>
<sequence length="618" mass="69652">MPGDIPAPPMTNGQASESGFKLGDFSIDEHKPIKVVCIGAGFSGIIAGIRFPQRIPNVELTIYDKNAGVGGTWFTNKYPGLACDIPAHCYQLTFEPKTDWSAFYAPGPEIRSYLQSVVDKYKLMRYIKLQHRVVHARYDEPSGKWHLRIRRPLDPRVSPASPPPPNAPPAQVGADEEGAYEEFEDTADLLFTGVGSLSRWKWPVIDGLKDFEGKLFHTADFEVGDGEQAWQEAIHDWKDKRVGVIGVGSSAIQIVPALQPRVKKIVNFVRGRTWIATPFSGAKMAELIKRDPDVENYVFTDEDKERFRDPEYYKQFRHELEADLNSVHPATIRDSDAQRAGRAAFHAHMKNKLTKKPWIADFLIPEFGVACRRLTAGPGYLESLCADNVDFQPTHIKHVTANGIELVDGTHEELDVLICATGYDYSFQLDFPIVGRGGATIQDKWAPHPSTYLAVCTDGFPNWFMSLGPNSGVGSGSLLALIERQVDYAVAAARKMQRERLKSVEVKKEAVADFDEYLEHYFPNTVYSEKCRSWYKMGKEEGRVVALWPGSCLHAVRALEHPRWEDFQYELPDGVKNRMHWLGDGQTYNEKTMTGDRAWYLNDDQVDFPPVPADELVQ</sequence>
<dbReference type="InterPro" id="IPR051209">
    <property type="entry name" value="FAD-bind_Monooxygenase_sf"/>
</dbReference>
<dbReference type="Proteomes" id="UP000814176">
    <property type="component" value="Unassembled WGS sequence"/>
</dbReference>
<dbReference type="Gene3D" id="3.50.50.60">
    <property type="entry name" value="FAD/NAD(P)-binding domain"/>
    <property type="match status" value="3"/>
</dbReference>
<dbReference type="SUPFAM" id="SSF51905">
    <property type="entry name" value="FAD/NAD(P)-binding domain"/>
    <property type="match status" value="1"/>
</dbReference>
<reference evidence="3 4" key="1">
    <citation type="journal article" date="2021" name="Environ. Microbiol.">
        <title>Gene family expansions and transcriptome signatures uncover fungal adaptations to wood decay.</title>
        <authorList>
            <person name="Hage H."/>
            <person name="Miyauchi S."/>
            <person name="Viragh M."/>
            <person name="Drula E."/>
            <person name="Min B."/>
            <person name="Chaduli D."/>
            <person name="Navarro D."/>
            <person name="Favel A."/>
            <person name="Norest M."/>
            <person name="Lesage-Meessen L."/>
            <person name="Balint B."/>
            <person name="Merenyi Z."/>
            <person name="de Eugenio L."/>
            <person name="Morin E."/>
            <person name="Martinez A.T."/>
            <person name="Baldrian P."/>
            <person name="Stursova M."/>
            <person name="Martinez M.J."/>
            <person name="Novotny C."/>
            <person name="Magnuson J.K."/>
            <person name="Spatafora J.W."/>
            <person name="Maurice S."/>
            <person name="Pangilinan J."/>
            <person name="Andreopoulos W."/>
            <person name="LaButti K."/>
            <person name="Hundley H."/>
            <person name="Na H."/>
            <person name="Kuo A."/>
            <person name="Barry K."/>
            <person name="Lipzen A."/>
            <person name="Henrissat B."/>
            <person name="Riley R."/>
            <person name="Ahrendt S."/>
            <person name="Nagy L.G."/>
            <person name="Grigoriev I.V."/>
            <person name="Martin F."/>
            <person name="Rosso M.N."/>
        </authorList>
    </citation>
    <scope>NUCLEOTIDE SEQUENCE [LARGE SCALE GENOMIC DNA]</scope>
    <source>
        <strain evidence="3 4">CIRM-BRFM 1785</strain>
    </source>
</reference>
<dbReference type="InterPro" id="IPR036188">
    <property type="entry name" value="FAD/NAD-bd_sf"/>
</dbReference>
<gene>
    <name evidence="3" type="ORF">C8Q71DRAFT_378458</name>
</gene>
<evidence type="ECO:0000313" key="3">
    <source>
        <dbReference type="EMBL" id="KAH9830110.1"/>
    </source>
</evidence>
<comment type="caution">
    <text evidence="3">The sequence shown here is derived from an EMBL/GenBank/DDBJ whole genome shotgun (WGS) entry which is preliminary data.</text>
</comment>
<dbReference type="Pfam" id="PF13450">
    <property type="entry name" value="NAD_binding_8"/>
    <property type="match status" value="1"/>
</dbReference>
<dbReference type="PANTHER" id="PTHR42877:SF7">
    <property type="entry name" value="FLAVIN-BINDING MONOOXYGENASE-RELATED"/>
    <property type="match status" value="1"/>
</dbReference>
<evidence type="ECO:0000256" key="1">
    <source>
        <dbReference type="ARBA" id="ARBA00010139"/>
    </source>
</evidence>
<dbReference type="RefSeq" id="XP_047773462.1">
    <property type="nucleotide sequence ID" value="XM_047918168.1"/>
</dbReference>
<proteinExistence type="inferred from homology"/>